<dbReference type="InterPro" id="IPR003148">
    <property type="entry name" value="RCK_N"/>
</dbReference>
<reference evidence="4 5" key="1">
    <citation type="submission" date="2018-08" db="EMBL/GenBank/DDBJ databases">
        <title>Streptomyces NEAU-D10 sp. nov., a novel Actinomycete isolated from soil.</title>
        <authorList>
            <person name="Jin L."/>
        </authorList>
    </citation>
    <scope>NUCLEOTIDE SEQUENCE [LARGE SCALE GENOMIC DNA]</scope>
    <source>
        <strain evidence="4 5">NEAU-D10</strain>
    </source>
</reference>
<protein>
    <submittedName>
        <fullName evidence="4">Potassium transporter TrkA</fullName>
    </submittedName>
</protein>
<dbReference type="Pfam" id="PF02254">
    <property type="entry name" value="TrkA_N"/>
    <property type="match status" value="2"/>
</dbReference>
<keyword evidence="2" id="KW-0812">Transmembrane</keyword>
<feature type="compositionally biased region" description="Acidic residues" evidence="1">
    <location>
        <begin position="216"/>
        <end position="226"/>
    </location>
</feature>
<gene>
    <name evidence="4" type="ORF">DY245_16375</name>
</gene>
<keyword evidence="2" id="KW-0472">Membrane</keyword>
<name>A0A371Q3U9_STRIH</name>
<feature type="region of interest" description="Disordered" evidence="1">
    <location>
        <begin position="634"/>
        <end position="697"/>
    </location>
</feature>
<dbReference type="OrthoDB" id="440986at2"/>
<dbReference type="GO" id="GO:0006813">
    <property type="term" value="P:potassium ion transport"/>
    <property type="evidence" value="ECO:0007669"/>
    <property type="project" value="InterPro"/>
</dbReference>
<feature type="domain" description="RCK N-terminal" evidence="3">
    <location>
        <begin position="385"/>
        <end position="501"/>
    </location>
</feature>
<comment type="caution">
    <text evidence="4">The sequence shown here is derived from an EMBL/GenBank/DDBJ whole genome shotgun (WGS) entry which is preliminary data.</text>
</comment>
<evidence type="ECO:0000313" key="4">
    <source>
        <dbReference type="EMBL" id="REK89339.1"/>
    </source>
</evidence>
<dbReference type="InterPro" id="IPR036291">
    <property type="entry name" value="NAD(P)-bd_dom_sf"/>
</dbReference>
<feature type="transmembrane region" description="Helical" evidence="2">
    <location>
        <begin position="344"/>
        <end position="365"/>
    </location>
</feature>
<dbReference type="PANTHER" id="PTHR43833:SF11">
    <property type="entry name" value="VOLTAGE-GATED POTASSIUM CHANNEL KCH"/>
    <property type="match status" value="1"/>
</dbReference>
<dbReference type="EMBL" id="QUAC01000127">
    <property type="protein sequence ID" value="REK89339.1"/>
    <property type="molecule type" value="Genomic_DNA"/>
</dbReference>
<evidence type="ECO:0000256" key="1">
    <source>
        <dbReference type="SAM" id="MobiDB-lite"/>
    </source>
</evidence>
<dbReference type="SUPFAM" id="SSF51735">
    <property type="entry name" value="NAD(P)-binding Rossmann-fold domains"/>
    <property type="match status" value="2"/>
</dbReference>
<evidence type="ECO:0000259" key="3">
    <source>
        <dbReference type="PROSITE" id="PS51201"/>
    </source>
</evidence>
<feature type="transmembrane region" description="Helical" evidence="2">
    <location>
        <begin position="291"/>
        <end position="312"/>
    </location>
</feature>
<keyword evidence="5" id="KW-1185">Reference proteome</keyword>
<keyword evidence="2" id="KW-1133">Transmembrane helix</keyword>
<dbReference type="Gene3D" id="3.40.50.720">
    <property type="entry name" value="NAD(P)-binding Rossmann-like Domain"/>
    <property type="match status" value="2"/>
</dbReference>
<dbReference type="InterPro" id="IPR050721">
    <property type="entry name" value="Trk_Ktr_HKT_K-transport"/>
</dbReference>
<dbReference type="AlphaFoldDB" id="A0A371Q3U9"/>
<feature type="region of interest" description="Disordered" evidence="1">
    <location>
        <begin position="211"/>
        <end position="232"/>
    </location>
</feature>
<evidence type="ECO:0000256" key="2">
    <source>
        <dbReference type="SAM" id="Phobius"/>
    </source>
</evidence>
<dbReference type="PANTHER" id="PTHR43833">
    <property type="entry name" value="POTASSIUM CHANNEL PROTEIN 2-RELATED-RELATED"/>
    <property type="match status" value="1"/>
</dbReference>
<dbReference type="PROSITE" id="PS51201">
    <property type="entry name" value="RCK_N"/>
    <property type="match status" value="1"/>
</dbReference>
<accession>A0A371Q3U9</accession>
<sequence length="697" mass="74605">MTSTLHLRTGLGQRSQHMVICGDDGLAHRLAVTLDAVCGEAVTVVLPSRREGHAPEIAALHRDPHSPIELLVAARPDEQTLRAAGVERAAALALTYRDDQVNMTAALLARSLNPSIRLVIRMFHRERGHHLERLLDRAVAALGRSDDASLDMSTTVLSDTDTAVPELVAAAAVGQGHTLQVEGQVFRGVVRPARTPPQPADLATLAVLSGAHQDDPASEDSAETPGEEGTQLLPDTVTSYHRQFTHGRLMLEEVTHHHAPDAPARGRRGSGAWLRDRLAHLPWKVFLSREVIAVFGALAAIVVALAAATALVEPGPLWKSVYLPLLDIFTMGDPATNESPARRVLQLIAGFVGLAVLPLVVAATVNATEAFRAASVGQPPAADLADHIVLVGLGKVGTRVLAQLCTTEHQVVVVERDPHARGVALARELGVPLLLEDASAPGVLDRARIRQSKSLLVLTRDDGENLDIVMAAREANPQVRVVMRLYDDDFAATVSRTLRASYPDATTRSRSVSALAAPSFAAAMMGRHVLGVMPVERGSLLFTTVDVAGHPELEGRSIHQAFRQHQWRVLAVGAVAPPSSATSTDTLGGLHLDRPGFDWRPPHGRILRAGDRVVLASTRRGLDFLLTGGCSLIRRNRAPEGPRRNGPHRTSPARELSQSPFSATPKPSPALTCPYARPRGQNRGCSQADTDRPGAAQ</sequence>
<dbReference type="Proteomes" id="UP000262477">
    <property type="component" value="Unassembled WGS sequence"/>
</dbReference>
<organism evidence="4 5">
    <name type="scientific">Streptomyces inhibens</name>
    <dbReference type="NCBI Taxonomy" id="2293571"/>
    <lineage>
        <taxon>Bacteria</taxon>
        <taxon>Bacillati</taxon>
        <taxon>Actinomycetota</taxon>
        <taxon>Actinomycetes</taxon>
        <taxon>Kitasatosporales</taxon>
        <taxon>Streptomycetaceae</taxon>
        <taxon>Streptomyces</taxon>
    </lineage>
</organism>
<proteinExistence type="predicted"/>
<evidence type="ECO:0000313" key="5">
    <source>
        <dbReference type="Proteomes" id="UP000262477"/>
    </source>
</evidence>
<dbReference type="RefSeq" id="WP_128507981.1">
    <property type="nucleotide sequence ID" value="NZ_QUAC01000127.1"/>
</dbReference>